<feature type="chain" id="PRO_5007863687" evidence="1">
    <location>
        <begin position="19"/>
        <end position="104"/>
    </location>
</feature>
<organism evidence="2 3">
    <name type="scientific">Daedalea quercina L-15889</name>
    <dbReference type="NCBI Taxonomy" id="1314783"/>
    <lineage>
        <taxon>Eukaryota</taxon>
        <taxon>Fungi</taxon>
        <taxon>Dikarya</taxon>
        <taxon>Basidiomycota</taxon>
        <taxon>Agaricomycotina</taxon>
        <taxon>Agaricomycetes</taxon>
        <taxon>Polyporales</taxon>
        <taxon>Fomitopsis</taxon>
    </lineage>
</organism>
<dbReference type="OrthoDB" id="2783307at2759"/>
<sequence length="104" mass="10983">MQSILLGVLLALTTIVSASCPSAMPLSLCCLTLEPFSANEYVWENECGATVPDTSLLTASGCEVNVPCEGQEWEGMYAACCEEYLNCPSEDGAVAYNCTGTVVE</sequence>
<keyword evidence="1" id="KW-0732">Signal</keyword>
<proteinExistence type="predicted"/>
<evidence type="ECO:0000256" key="1">
    <source>
        <dbReference type="SAM" id="SignalP"/>
    </source>
</evidence>
<feature type="signal peptide" evidence="1">
    <location>
        <begin position="1"/>
        <end position="18"/>
    </location>
</feature>
<evidence type="ECO:0000313" key="2">
    <source>
        <dbReference type="EMBL" id="KZT67667.1"/>
    </source>
</evidence>
<evidence type="ECO:0000313" key="3">
    <source>
        <dbReference type="Proteomes" id="UP000076727"/>
    </source>
</evidence>
<dbReference type="Proteomes" id="UP000076727">
    <property type="component" value="Unassembled WGS sequence"/>
</dbReference>
<accession>A0A165P234</accession>
<gene>
    <name evidence="2" type="ORF">DAEQUDRAFT_728906</name>
</gene>
<dbReference type="AlphaFoldDB" id="A0A165P234"/>
<protein>
    <submittedName>
        <fullName evidence="2">Uncharacterized protein</fullName>
    </submittedName>
</protein>
<dbReference type="EMBL" id="KV429074">
    <property type="protein sequence ID" value="KZT67667.1"/>
    <property type="molecule type" value="Genomic_DNA"/>
</dbReference>
<keyword evidence="3" id="KW-1185">Reference proteome</keyword>
<reference evidence="2 3" key="1">
    <citation type="journal article" date="2016" name="Mol. Biol. Evol.">
        <title>Comparative Genomics of Early-Diverging Mushroom-Forming Fungi Provides Insights into the Origins of Lignocellulose Decay Capabilities.</title>
        <authorList>
            <person name="Nagy L.G."/>
            <person name="Riley R."/>
            <person name="Tritt A."/>
            <person name="Adam C."/>
            <person name="Daum C."/>
            <person name="Floudas D."/>
            <person name="Sun H."/>
            <person name="Yadav J.S."/>
            <person name="Pangilinan J."/>
            <person name="Larsson K.H."/>
            <person name="Matsuura K."/>
            <person name="Barry K."/>
            <person name="Labutti K."/>
            <person name="Kuo R."/>
            <person name="Ohm R.A."/>
            <person name="Bhattacharya S.S."/>
            <person name="Shirouzu T."/>
            <person name="Yoshinaga Y."/>
            <person name="Martin F.M."/>
            <person name="Grigoriev I.V."/>
            <person name="Hibbett D.S."/>
        </authorList>
    </citation>
    <scope>NUCLEOTIDE SEQUENCE [LARGE SCALE GENOMIC DNA]</scope>
    <source>
        <strain evidence="2 3">L-15889</strain>
    </source>
</reference>
<name>A0A165P234_9APHY</name>